<dbReference type="EMBL" id="LAZR01000354">
    <property type="protein sequence ID" value="KKN72795.1"/>
    <property type="molecule type" value="Genomic_DNA"/>
</dbReference>
<evidence type="ECO:0008006" key="3">
    <source>
        <dbReference type="Google" id="ProtNLM"/>
    </source>
</evidence>
<evidence type="ECO:0000313" key="2">
    <source>
        <dbReference type="EMBL" id="KKN72795.1"/>
    </source>
</evidence>
<organism evidence="2">
    <name type="scientific">marine sediment metagenome</name>
    <dbReference type="NCBI Taxonomy" id="412755"/>
    <lineage>
        <taxon>unclassified sequences</taxon>
        <taxon>metagenomes</taxon>
        <taxon>ecological metagenomes</taxon>
    </lineage>
</organism>
<comment type="caution">
    <text evidence="2">The sequence shown here is derived from an EMBL/GenBank/DDBJ whole genome shotgun (WGS) entry which is preliminary data.</text>
</comment>
<name>A0A0F9SV05_9ZZZZ</name>
<feature type="compositionally biased region" description="Basic and acidic residues" evidence="1">
    <location>
        <begin position="216"/>
        <end position="227"/>
    </location>
</feature>
<accession>A0A0F9SV05</accession>
<gene>
    <name evidence="2" type="ORF">LCGC14_0406500</name>
</gene>
<dbReference type="AlphaFoldDB" id="A0A0F9SV05"/>
<evidence type="ECO:0000256" key="1">
    <source>
        <dbReference type="SAM" id="MobiDB-lite"/>
    </source>
</evidence>
<proteinExistence type="predicted"/>
<reference evidence="2" key="1">
    <citation type="journal article" date="2015" name="Nature">
        <title>Complex archaea that bridge the gap between prokaryotes and eukaryotes.</title>
        <authorList>
            <person name="Spang A."/>
            <person name="Saw J.H."/>
            <person name="Jorgensen S.L."/>
            <person name="Zaremba-Niedzwiedzka K."/>
            <person name="Martijn J."/>
            <person name="Lind A.E."/>
            <person name="van Eijk R."/>
            <person name="Schleper C."/>
            <person name="Guy L."/>
            <person name="Ettema T.J."/>
        </authorList>
    </citation>
    <scope>NUCLEOTIDE SEQUENCE</scope>
</reference>
<feature type="region of interest" description="Disordered" evidence="1">
    <location>
        <begin position="203"/>
        <end position="236"/>
    </location>
</feature>
<sequence length="571" mass="65947">MPRTLELEERKESIKDGIKFQIKYGESKIWNKYYKFYRGQFKEGIIPANLFFPLSRSLIPRVYFRDPKVTVTATKPGYEIQAKVVEVIDNWIIREIGIKNQLKLMIQDAFFYGSGPGIHGFDSEWGFSQLQMFTKNFYEEQGVEFEEQDTAHQDAKIKSGMPWFLRIQPDDFIVPWGTVNIDTAPWFAYRVYRPLEDVKKDPNYENKKGLKASHSQKVDPDQQSGKEMEEEGDTEALGIEDQDYVELWTIHDAREKKVMVLAPNHDKWLRHDDDDLQIEGLPVQVLQFNPDGRQFWAIPEAKIIMPQQLELNEIRTQQMKHRRITLLKILYNKGKIDKAALDRLLNEDVGAAVAVNGNPNDSVMAMKNEMPQSLSQDAQEVRGDVRESVGFSRLELAGDAEPPRKTKYEVQARRQAHSIRIDERRDIVADLLTNVIRKINQMIFSWWTVERVAPIVGEDLATHWVSYTGPEIRGEYNYKVDPESGTPFTEEVRRGDASALYDMFKGDPDINQIELKKHILAQFRGINPEKFIVEQQMMPGMPPQSGMPIPLGQAIQRGRIAPQMQPPAPRK</sequence>
<protein>
    <recommendedName>
        <fullName evidence="3">Portal protein</fullName>
    </recommendedName>
</protein>